<proteinExistence type="predicted"/>
<evidence type="ECO:0000313" key="4">
    <source>
        <dbReference type="RefSeq" id="XP_022235980.1"/>
    </source>
</evidence>
<dbReference type="RefSeq" id="XP_022235984.1">
    <property type="nucleotide sequence ID" value="XM_022380276.1"/>
</dbReference>
<dbReference type="RefSeq" id="XP_022235981.1">
    <property type="nucleotide sequence ID" value="XM_022380273.1"/>
</dbReference>
<evidence type="ECO:0000313" key="5">
    <source>
        <dbReference type="RefSeq" id="XP_022235981.1"/>
    </source>
</evidence>
<evidence type="ECO:0000313" key="6">
    <source>
        <dbReference type="RefSeq" id="XP_022235982.1"/>
    </source>
</evidence>
<gene>
    <name evidence="2 3 4 5 6 7 8" type="primary">LOC111083634</name>
</gene>
<evidence type="ECO:0000313" key="1">
    <source>
        <dbReference type="Proteomes" id="UP000694941"/>
    </source>
</evidence>
<evidence type="ECO:0000313" key="2">
    <source>
        <dbReference type="RefSeq" id="XP_022235978.1"/>
    </source>
</evidence>
<evidence type="ECO:0000313" key="7">
    <source>
        <dbReference type="RefSeq" id="XP_022235983.1"/>
    </source>
</evidence>
<dbReference type="RefSeq" id="XP_022235979.1">
    <property type="nucleotide sequence ID" value="XM_022380271.1"/>
</dbReference>
<protein>
    <submittedName>
        <fullName evidence="2 3">Uncharacterized protein LOC111083634</fullName>
    </submittedName>
</protein>
<dbReference type="RefSeq" id="XP_022235978.1">
    <property type="nucleotide sequence ID" value="XM_022380270.1"/>
</dbReference>
<dbReference type="RefSeq" id="XP_022235980.1">
    <property type="nucleotide sequence ID" value="XM_022380272.1"/>
</dbReference>
<accession>A0ABM1RX73</accession>
<name>A0ABM1RX73_LIMPO</name>
<sequence length="125" mass="13985">MEQEFISSSAFLFRAKLLEEFPSLSAYLEKGHGEKITKISHNELHDAVSDGTAFKEGNRLVNFQSFFPHMASDSKESISSSMFKMSGLPHLREWSIWVTYSSVFQNIMVAAVFTNAVSIGIQSGK</sequence>
<keyword evidence="1" id="KW-1185">Reference proteome</keyword>
<evidence type="ECO:0000313" key="3">
    <source>
        <dbReference type="RefSeq" id="XP_022235979.1"/>
    </source>
</evidence>
<reference evidence="2 3" key="1">
    <citation type="submission" date="2025-05" db="UniProtKB">
        <authorList>
            <consortium name="RefSeq"/>
        </authorList>
    </citation>
    <scope>IDENTIFICATION</scope>
    <source>
        <tissue evidence="2 3">Muscle</tissue>
    </source>
</reference>
<evidence type="ECO:0000313" key="8">
    <source>
        <dbReference type="RefSeq" id="XP_022235984.1"/>
    </source>
</evidence>
<dbReference type="Proteomes" id="UP000694941">
    <property type="component" value="Unplaced"/>
</dbReference>
<dbReference type="RefSeq" id="XP_022235983.1">
    <property type="nucleotide sequence ID" value="XM_022380275.1"/>
</dbReference>
<dbReference type="RefSeq" id="XP_022235982.1">
    <property type="nucleotide sequence ID" value="XM_022380274.1"/>
</dbReference>
<organism evidence="1 2">
    <name type="scientific">Limulus polyphemus</name>
    <name type="common">Atlantic horseshoe crab</name>
    <dbReference type="NCBI Taxonomy" id="6850"/>
    <lineage>
        <taxon>Eukaryota</taxon>
        <taxon>Metazoa</taxon>
        <taxon>Ecdysozoa</taxon>
        <taxon>Arthropoda</taxon>
        <taxon>Chelicerata</taxon>
        <taxon>Merostomata</taxon>
        <taxon>Xiphosura</taxon>
        <taxon>Limulidae</taxon>
        <taxon>Limulus</taxon>
    </lineage>
</organism>
<dbReference type="GeneID" id="111083634"/>